<evidence type="ECO:0000313" key="12">
    <source>
        <dbReference type="EMBL" id="MBC2651742.1"/>
    </source>
</evidence>
<dbReference type="Proteomes" id="UP000520156">
    <property type="component" value="Unassembled WGS sequence"/>
</dbReference>
<evidence type="ECO:0000256" key="2">
    <source>
        <dbReference type="ARBA" id="ARBA00006739"/>
    </source>
</evidence>
<dbReference type="PROSITE" id="PS51257">
    <property type="entry name" value="PROKAR_LIPOPROTEIN"/>
    <property type="match status" value="1"/>
</dbReference>
<reference evidence="12 13" key="1">
    <citation type="submission" date="2020-08" db="EMBL/GenBank/DDBJ databases">
        <title>The genome sequence of Novosphingobium flavum 4Y4.</title>
        <authorList>
            <person name="Liu Y."/>
        </authorList>
    </citation>
    <scope>NUCLEOTIDE SEQUENCE [LARGE SCALE GENOMIC DNA]</scope>
    <source>
        <strain evidence="12 13">4Y4</strain>
    </source>
</reference>
<dbReference type="PANTHER" id="PTHR43630">
    <property type="entry name" value="POLY-BETA-1,6-N-ACETYL-D-GLUCOSAMINE SYNTHASE"/>
    <property type="match status" value="1"/>
</dbReference>
<organism evidence="12 13">
    <name type="scientific">Novosphingobium aerophilum</name>
    <dbReference type="NCBI Taxonomy" id="2839843"/>
    <lineage>
        <taxon>Bacteria</taxon>
        <taxon>Pseudomonadati</taxon>
        <taxon>Pseudomonadota</taxon>
        <taxon>Alphaproteobacteria</taxon>
        <taxon>Sphingomonadales</taxon>
        <taxon>Sphingomonadaceae</taxon>
        <taxon>Novosphingobium</taxon>
    </lineage>
</organism>
<evidence type="ECO:0000313" key="13">
    <source>
        <dbReference type="Proteomes" id="UP000520156"/>
    </source>
</evidence>
<comment type="similarity">
    <text evidence="2">Belongs to the glycosyltransferase 2 family.</text>
</comment>
<evidence type="ECO:0000256" key="4">
    <source>
        <dbReference type="ARBA" id="ARBA00020071"/>
    </source>
</evidence>
<keyword evidence="5" id="KW-0328">Glycosyltransferase</keyword>
<name>A0A7X1KC49_9SPHN</name>
<evidence type="ECO:0000256" key="1">
    <source>
        <dbReference type="ARBA" id="ARBA00003236"/>
    </source>
</evidence>
<dbReference type="PANTHER" id="PTHR43630:SF1">
    <property type="entry name" value="POLY-BETA-1,6-N-ACETYL-D-GLUCOSAMINE SYNTHASE"/>
    <property type="match status" value="1"/>
</dbReference>
<comment type="similarity">
    <text evidence="3">Belongs to the polysaccharide deacetylase family.</text>
</comment>
<dbReference type="Pfam" id="PF01522">
    <property type="entry name" value="Polysacc_deac_1"/>
    <property type="match status" value="1"/>
</dbReference>
<feature type="transmembrane region" description="Helical" evidence="9">
    <location>
        <begin position="697"/>
        <end position="719"/>
    </location>
</feature>
<dbReference type="InterPro" id="IPR002509">
    <property type="entry name" value="NODB_dom"/>
</dbReference>
<evidence type="ECO:0000256" key="6">
    <source>
        <dbReference type="ARBA" id="ARBA00022679"/>
    </source>
</evidence>
<evidence type="ECO:0000256" key="3">
    <source>
        <dbReference type="ARBA" id="ARBA00010973"/>
    </source>
</evidence>
<accession>A0A7X1KC49</accession>
<dbReference type="PROSITE" id="PS51677">
    <property type="entry name" value="NODB"/>
    <property type="match status" value="1"/>
</dbReference>
<keyword evidence="9" id="KW-0472">Membrane</keyword>
<protein>
    <recommendedName>
        <fullName evidence="4">Chitooligosaccharide deacetylase</fullName>
    </recommendedName>
    <alternativeName>
        <fullName evidence="7">Nodulation protein B</fullName>
    </alternativeName>
</protein>
<dbReference type="Gene3D" id="3.20.20.80">
    <property type="entry name" value="Glycosidases"/>
    <property type="match status" value="1"/>
</dbReference>
<feature type="transmembrane region" description="Helical" evidence="9">
    <location>
        <begin position="1029"/>
        <end position="1049"/>
    </location>
</feature>
<dbReference type="CDD" id="cd10962">
    <property type="entry name" value="CE4_GT2-like"/>
    <property type="match status" value="1"/>
</dbReference>
<dbReference type="InterPro" id="IPR011330">
    <property type="entry name" value="Glyco_hydro/deAcase_b/a-brl"/>
</dbReference>
<dbReference type="SUPFAM" id="SSF88713">
    <property type="entry name" value="Glycoside hydrolase/deacetylase"/>
    <property type="match status" value="1"/>
</dbReference>
<dbReference type="GO" id="GO:0005975">
    <property type="term" value="P:carbohydrate metabolic process"/>
    <property type="evidence" value="ECO:0007669"/>
    <property type="project" value="InterPro"/>
</dbReference>
<comment type="caution">
    <text evidence="12">The sequence shown here is derived from an EMBL/GenBank/DDBJ whole genome shotgun (WGS) entry which is preliminary data.</text>
</comment>
<comment type="function">
    <text evidence="1">Is involved in generating a small heat-stable compound (Nod), an acylated oligomer of N-acetylglucosamine, that stimulates mitosis in various plant protoplasts.</text>
</comment>
<feature type="compositionally biased region" description="Pro residues" evidence="8">
    <location>
        <begin position="1124"/>
        <end position="1135"/>
    </location>
</feature>
<keyword evidence="9" id="KW-1133">Transmembrane helix</keyword>
<keyword evidence="9" id="KW-0812">Transmembrane</keyword>
<evidence type="ECO:0000256" key="5">
    <source>
        <dbReference type="ARBA" id="ARBA00022676"/>
    </source>
</evidence>
<feature type="domain" description="NodB homology" evidence="10">
    <location>
        <begin position="460"/>
        <end position="653"/>
    </location>
</feature>
<evidence type="ECO:0000256" key="9">
    <source>
        <dbReference type="SAM" id="Phobius"/>
    </source>
</evidence>
<dbReference type="EMBL" id="JACLAU010000009">
    <property type="protein sequence ID" value="MBC2651742.1"/>
    <property type="molecule type" value="Genomic_DNA"/>
</dbReference>
<feature type="transmembrane region" description="Helical" evidence="9">
    <location>
        <begin position="985"/>
        <end position="1009"/>
    </location>
</feature>
<dbReference type="AlphaFoldDB" id="A0A7X1KC49"/>
<dbReference type="GO" id="GO:0016757">
    <property type="term" value="F:glycosyltransferase activity"/>
    <property type="evidence" value="ECO:0007669"/>
    <property type="project" value="UniProtKB-KW"/>
</dbReference>
<evidence type="ECO:0000259" key="11">
    <source>
        <dbReference type="PROSITE" id="PS51910"/>
    </source>
</evidence>
<feature type="transmembrane region" description="Helical" evidence="9">
    <location>
        <begin position="1070"/>
        <end position="1091"/>
    </location>
</feature>
<dbReference type="Gene3D" id="3.90.550.10">
    <property type="entry name" value="Spore Coat Polysaccharide Biosynthesis Protein SpsA, Chain A"/>
    <property type="match status" value="1"/>
</dbReference>
<dbReference type="GO" id="GO:0016810">
    <property type="term" value="F:hydrolase activity, acting on carbon-nitrogen (but not peptide) bonds"/>
    <property type="evidence" value="ECO:0007669"/>
    <property type="project" value="InterPro"/>
</dbReference>
<dbReference type="PROSITE" id="PS51910">
    <property type="entry name" value="GH18_2"/>
    <property type="match status" value="1"/>
</dbReference>
<dbReference type="Gene3D" id="3.10.50.10">
    <property type="match status" value="1"/>
</dbReference>
<keyword evidence="6 12" id="KW-0808">Transferase</keyword>
<evidence type="ECO:0000256" key="7">
    <source>
        <dbReference type="ARBA" id="ARBA00032976"/>
    </source>
</evidence>
<proteinExistence type="inferred from homology"/>
<keyword evidence="13" id="KW-1185">Reference proteome</keyword>
<dbReference type="CDD" id="cd06423">
    <property type="entry name" value="CESA_like"/>
    <property type="match status" value="1"/>
</dbReference>
<evidence type="ECO:0000259" key="10">
    <source>
        <dbReference type="PROSITE" id="PS51677"/>
    </source>
</evidence>
<feature type="region of interest" description="Disordered" evidence="8">
    <location>
        <begin position="1096"/>
        <end position="1135"/>
    </location>
</feature>
<evidence type="ECO:0000256" key="8">
    <source>
        <dbReference type="SAM" id="MobiDB-lite"/>
    </source>
</evidence>
<dbReference type="InterPro" id="IPR001223">
    <property type="entry name" value="Glyco_hydro18_cat"/>
</dbReference>
<dbReference type="InterPro" id="IPR029070">
    <property type="entry name" value="Chitinase_insertion_sf"/>
</dbReference>
<feature type="domain" description="GH18" evidence="11">
    <location>
        <begin position="88"/>
        <end position="396"/>
    </location>
</feature>
<dbReference type="SUPFAM" id="SSF53448">
    <property type="entry name" value="Nucleotide-diphospho-sugar transferases"/>
    <property type="match status" value="1"/>
</dbReference>
<gene>
    <name evidence="12" type="ORF">H7F49_08500</name>
</gene>
<dbReference type="SUPFAM" id="SSF51445">
    <property type="entry name" value="(Trans)glycosidases"/>
    <property type="match status" value="1"/>
</dbReference>
<sequence>MTRPVFFDPSGRRRRRARHTLFAVLALLVVGCAVFASTVLEVPTPLPLPIGYERMSALPFRAQVSRIKHRVGQLLPHAVASTQTTGRPLTVGFYASWSDDSAPSLQRHVEQLDWVAPTLLDLAPDGTLLVHDDPTLRRVVSGSLHRPLIVPVLQNARDGAWDGAGTARLLRDPARRRRLEEAIARQLTASGDAGIMFDLENLPAPALPDLVRLVEDTHHRLAPLGKLVTVTLPVDDPHWPVRALARAADKVVLMAYDEHWQGGEPGPIASDNWFARRVEARLAGIPADRVIVALGNYAYDWHGGHADAMTVEEAWLAARDSETSPAFVPAIGNAGFSYADGSERHDVWMLDAASSWNELKVLKRLGIGNVALWRLGAEDPGFWPTLAAWRHGLGHPAISRIRQQQTVDVEGNGEILRVAAEPRPGNRTVTYDPRTDRVADERFTALPTPFEVQRTGARPRLVALTFDDGPDPTWTPKILDVLERYHVPATFFVVGENGVAQRSLLRRIVDDGDELGNHSYTHPNMADEADSGIGLELNATQRLIEAYTGRSTRLFRAPYFGDAEPTTADELQPALIAQQHGYTVVGLHVDPDDWQRPGVDAIVDRTIAAVEHPAPDRSGNVVLLHDGGGDRAQTVAALPRIIERLERDGYRLVPVSTLAGLDHDTVMPRVEGLDLAAVRADVFLFLAIGAGVTGLNWMFFFAIALGLARALLLTGLAMLPQRHRSAPPDASYQPTVTVIIPAYNEERVIEASVRRVLESDYPDLEIIVADDGSRDRTSAIVSAAFGHEPRVRLLTLVNGGKAAALNRALAVASGEIIVALDADTHFERACIARLVRWFADPGIGAVAGNAKVGNRVNLVTRWQAVEYVTAQNIERRALARFDAIMVVPGAVGAWRRTALDAVGGYPEDTLAEDQDLTIAVQRRGWRIAHDEQAVAWTEAPESFAALAKQRFRWSYGTLQCLWKHRAILARGKPGGLAFVGMPQAWLFQIAFAVVSPLIDLALAVSIGGTTIRVLQHGWVQTQTDVLRMGFYWAAFTLIDLLCGWVAYRLDVRGERLRPLLLLAQRFVYRQVMYTVVIRAVGAAWAGVGIGWGKLERSGRVSSPGGEAGPATPVSGPRQAQPGDQTPPPARPGILA</sequence>
<dbReference type="Gene3D" id="3.20.20.370">
    <property type="entry name" value="Glycoside hydrolase/deacetylase"/>
    <property type="match status" value="1"/>
</dbReference>
<dbReference type="Pfam" id="PF13641">
    <property type="entry name" value="Glyco_tranf_2_3"/>
    <property type="match status" value="1"/>
</dbReference>
<dbReference type="InterPro" id="IPR017853">
    <property type="entry name" value="GH"/>
</dbReference>
<dbReference type="RefSeq" id="WP_185683157.1">
    <property type="nucleotide sequence ID" value="NZ_JACLAU010000009.1"/>
</dbReference>
<dbReference type="InterPro" id="IPR029044">
    <property type="entry name" value="Nucleotide-diphossugar_trans"/>
</dbReference>